<feature type="compositionally biased region" description="Polar residues" evidence="1">
    <location>
        <begin position="410"/>
        <end position="431"/>
    </location>
</feature>
<dbReference type="KEGG" id="smo:SELMODRAFT_407922"/>
<dbReference type="SMART" id="SM00015">
    <property type="entry name" value="IQ"/>
    <property type="match status" value="9"/>
</dbReference>
<dbReference type="HOGENOM" id="CLU_465723_0_0_1"/>
<dbReference type="InterPro" id="IPR000048">
    <property type="entry name" value="IQ_motif_EF-hand-BS"/>
</dbReference>
<keyword evidence="3" id="KW-1185">Reference proteome</keyword>
<evidence type="ECO:0000313" key="3">
    <source>
        <dbReference type="Proteomes" id="UP000001514"/>
    </source>
</evidence>
<accession>D8R572</accession>
<dbReference type="Gene3D" id="1.20.5.190">
    <property type="match status" value="4"/>
</dbReference>
<dbReference type="PROSITE" id="PS50096">
    <property type="entry name" value="IQ"/>
    <property type="match status" value="7"/>
</dbReference>
<dbReference type="Gramene" id="EFJ32438">
    <property type="protein sequence ID" value="EFJ32438"/>
    <property type="gene ID" value="SELMODRAFT_407922"/>
</dbReference>
<dbReference type="eggNOG" id="KOG0165">
    <property type="taxonomic scope" value="Eukaryota"/>
</dbReference>
<protein>
    <submittedName>
        <fullName evidence="2">Uncharacterized protein</fullName>
    </submittedName>
</protein>
<dbReference type="AlphaFoldDB" id="D8R572"/>
<dbReference type="InterPro" id="IPR051185">
    <property type="entry name" value="ASPM"/>
</dbReference>
<dbReference type="EMBL" id="GL377572">
    <property type="protein sequence ID" value="EFJ32438.1"/>
    <property type="molecule type" value="Genomic_DNA"/>
</dbReference>
<dbReference type="PANTHER" id="PTHR22706">
    <property type="entry name" value="ASSEMBLY FACTOR FOR SPINDLE MICROTUBULES"/>
    <property type="match status" value="1"/>
</dbReference>
<proteinExistence type="predicted"/>
<dbReference type="Proteomes" id="UP000001514">
    <property type="component" value="Unassembled WGS sequence"/>
</dbReference>
<dbReference type="Pfam" id="PF00612">
    <property type="entry name" value="IQ"/>
    <property type="match status" value="7"/>
</dbReference>
<sequence length="586" mass="66893">MGSSQHERLKRNLYSTSGMHLLSAESSDLSIPMEMQRQILHRPCPAALNFHSTIAWLRRDSIPRRTSSSPGILHNQLEFGGPRLLPSTDSLPATFLPVPANAFAPPPASEEAAVLRIQALYRGSRVRRSAIANKKCVVKVQATYRMWRDRSSYRRMQRAAARIQQSFRAWRERRLEALEQTLLLERRSALVIQAHARGLLVRRWRRELEQEKRVQATAATAIQAFYRGWQTRRKMEQEKRAQAAAATAIQAFYRGLQTRRKMEQEKRDQAAAAATAIQAFYRGWQTRRKLEQEKRAHAAGATIQAFYRGLQTRRRYLLVKSSAARVQAAYRTWRLSLKREMAATVIQRFVRRRKEAARAKVAISQPEPMVAATEDWNTVRVEHLDQCLDTCLAVLNPPLPLERRPSSSPDHTVSLNSHSLPELTGSITRQHNGPGYKQSLNEKRLQQVARVFLLQHHIALQQQRAKNAPPFPPNRSHLQNSQNHYRNSHVNTNASNTTTISKNRIGDGDVVLDVHYLLEEVRKLGASSGSVVYMQNDDSTLFGSASHEIIDFKRMNALLVVFVAVVVYTRSICQEVFVWAKQSTKK</sequence>
<gene>
    <name evidence="2" type="ORF">SELMODRAFT_407922</name>
</gene>
<dbReference type="InParanoid" id="D8R572"/>
<evidence type="ECO:0000313" key="2">
    <source>
        <dbReference type="EMBL" id="EFJ32438.1"/>
    </source>
</evidence>
<dbReference type="PANTHER" id="PTHR22706:SF2">
    <property type="entry name" value="SFI1 SPINDLE BODY DOMAIN-CONTAINING PROTEIN"/>
    <property type="match status" value="1"/>
</dbReference>
<organism evidence="3">
    <name type="scientific">Selaginella moellendorffii</name>
    <name type="common">Spikemoss</name>
    <dbReference type="NCBI Taxonomy" id="88036"/>
    <lineage>
        <taxon>Eukaryota</taxon>
        <taxon>Viridiplantae</taxon>
        <taxon>Streptophyta</taxon>
        <taxon>Embryophyta</taxon>
        <taxon>Tracheophyta</taxon>
        <taxon>Lycopodiopsida</taxon>
        <taxon>Selaginellales</taxon>
        <taxon>Selaginellaceae</taxon>
        <taxon>Selaginella</taxon>
    </lineage>
</organism>
<dbReference type="STRING" id="88036.D8R572"/>
<feature type="region of interest" description="Disordered" evidence="1">
    <location>
        <begin position="402"/>
        <end position="437"/>
    </location>
</feature>
<name>D8R572_SELML</name>
<reference evidence="2 3" key="1">
    <citation type="journal article" date="2011" name="Science">
        <title>The Selaginella genome identifies genetic changes associated with the evolution of vascular plants.</title>
        <authorList>
            <person name="Banks J.A."/>
            <person name="Nishiyama T."/>
            <person name="Hasebe M."/>
            <person name="Bowman J.L."/>
            <person name="Gribskov M."/>
            <person name="dePamphilis C."/>
            <person name="Albert V.A."/>
            <person name="Aono N."/>
            <person name="Aoyama T."/>
            <person name="Ambrose B.A."/>
            <person name="Ashton N.W."/>
            <person name="Axtell M.J."/>
            <person name="Barker E."/>
            <person name="Barker M.S."/>
            <person name="Bennetzen J.L."/>
            <person name="Bonawitz N.D."/>
            <person name="Chapple C."/>
            <person name="Cheng C."/>
            <person name="Correa L.G."/>
            <person name="Dacre M."/>
            <person name="DeBarry J."/>
            <person name="Dreyer I."/>
            <person name="Elias M."/>
            <person name="Engstrom E.M."/>
            <person name="Estelle M."/>
            <person name="Feng L."/>
            <person name="Finet C."/>
            <person name="Floyd S.K."/>
            <person name="Frommer W.B."/>
            <person name="Fujita T."/>
            <person name="Gramzow L."/>
            <person name="Gutensohn M."/>
            <person name="Harholt J."/>
            <person name="Hattori M."/>
            <person name="Heyl A."/>
            <person name="Hirai T."/>
            <person name="Hiwatashi Y."/>
            <person name="Ishikawa M."/>
            <person name="Iwata M."/>
            <person name="Karol K.G."/>
            <person name="Koehler B."/>
            <person name="Kolukisaoglu U."/>
            <person name="Kubo M."/>
            <person name="Kurata T."/>
            <person name="Lalonde S."/>
            <person name="Li K."/>
            <person name="Li Y."/>
            <person name="Litt A."/>
            <person name="Lyons E."/>
            <person name="Manning G."/>
            <person name="Maruyama T."/>
            <person name="Michael T.P."/>
            <person name="Mikami K."/>
            <person name="Miyazaki S."/>
            <person name="Morinaga S."/>
            <person name="Murata T."/>
            <person name="Mueller-Roeber B."/>
            <person name="Nelson D.R."/>
            <person name="Obara M."/>
            <person name="Oguri Y."/>
            <person name="Olmstead R.G."/>
            <person name="Onodera N."/>
            <person name="Petersen B.L."/>
            <person name="Pils B."/>
            <person name="Prigge M."/>
            <person name="Rensing S.A."/>
            <person name="Riano-Pachon D.M."/>
            <person name="Roberts A.W."/>
            <person name="Sato Y."/>
            <person name="Scheller H.V."/>
            <person name="Schulz B."/>
            <person name="Schulz C."/>
            <person name="Shakirov E.V."/>
            <person name="Shibagaki N."/>
            <person name="Shinohara N."/>
            <person name="Shippen D.E."/>
            <person name="Soerensen I."/>
            <person name="Sotooka R."/>
            <person name="Sugimoto N."/>
            <person name="Sugita M."/>
            <person name="Sumikawa N."/>
            <person name="Tanurdzic M."/>
            <person name="Theissen G."/>
            <person name="Ulvskov P."/>
            <person name="Wakazuki S."/>
            <person name="Weng J.K."/>
            <person name="Willats W.W."/>
            <person name="Wipf D."/>
            <person name="Wolf P.G."/>
            <person name="Yang L."/>
            <person name="Zimmer A.D."/>
            <person name="Zhu Q."/>
            <person name="Mitros T."/>
            <person name="Hellsten U."/>
            <person name="Loque D."/>
            <person name="Otillar R."/>
            <person name="Salamov A."/>
            <person name="Schmutz J."/>
            <person name="Shapiro H."/>
            <person name="Lindquist E."/>
            <person name="Lucas S."/>
            <person name="Rokhsar D."/>
            <person name="Grigoriev I.V."/>
        </authorList>
    </citation>
    <scope>NUCLEOTIDE SEQUENCE [LARGE SCALE GENOMIC DNA]</scope>
</reference>
<evidence type="ECO:0000256" key="1">
    <source>
        <dbReference type="SAM" id="MobiDB-lite"/>
    </source>
</evidence>